<gene>
    <name evidence="1" type="ORF">O6B32_09040</name>
</gene>
<dbReference type="RefSeq" id="WP_269485177.1">
    <property type="nucleotide sequence ID" value="NZ_JAPXGO010000011.1"/>
</dbReference>
<dbReference type="AlphaFoldDB" id="A0A9Q4KM63"/>
<dbReference type="Proteomes" id="UP001075225">
    <property type="component" value="Unassembled WGS sequence"/>
</dbReference>
<evidence type="ECO:0008006" key="3">
    <source>
        <dbReference type="Google" id="ProtNLM"/>
    </source>
</evidence>
<name>A0A9Q4KM63_9BACT</name>
<accession>A0A9Q4KM63</accession>
<dbReference type="EMBL" id="JAPXGO010000011">
    <property type="protein sequence ID" value="MCZ6160620.1"/>
    <property type="molecule type" value="Genomic_DNA"/>
</dbReference>
<reference evidence="1" key="1">
    <citation type="submission" date="2022-12" db="EMBL/GenBank/DDBJ databases">
        <title>Species Delineation and Comparative Genomics within the Campylobacter ureolyticus Complex.</title>
        <authorList>
            <person name="Maki J."/>
            <person name="Howard M."/>
            <person name="Connelly S."/>
            <person name="Hardy D.J."/>
            <person name="Cameron A."/>
        </authorList>
    </citation>
    <scope>NUCLEOTIDE SEQUENCE</scope>
    <source>
        <strain evidence="1">URMC_787</strain>
    </source>
</reference>
<comment type="caution">
    <text evidence="1">The sequence shown here is derived from an EMBL/GenBank/DDBJ whole genome shotgun (WGS) entry which is preliminary data.</text>
</comment>
<organism evidence="1 2">
    <name type="scientific">Campylobacter ureolyticus</name>
    <dbReference type="NCBI Taxonomy" id="827"/>
    <lineage>
        <taxon>Bacteria</taxon>
        <taxon>Pseudomonadati</taxon>
        <taxon>Campylobacterota</taxon>
        <taxon>Epsilonproteobacteria</taxon>
        <taxon>Campylobacterales</taxon>
        <taxon>Campylobacteraceae</taxon>
        <taxon>Campylobacter</taxon>
    </lineage>
</organism>
<evidence type="ECO:0000313" key="1">
    <source>
        <dbReference type="EMBL" id="MCZ6160620.1"/>
    </source>
</evidence>
<dbReference type="PROSITE" id="PS51257">
    <property type="entry name" value="PROKAR_LIPOPROTEIN"/>
    <property type="match status" value="1"/>
</dbReference>
<evidence type="ECO:0000313" key="2">
    <source>
        <dbReference type="Proteomes" id="UP001075225"/>
    </source>
</evidence>
<protein>
    <recommendedName>
        <fullName evidence="3">Lipoprotein</fullName>
    </recommendedName>
</protein>
<proteinExistence type="predicted"/>
<sequence>MKKFISKKIISMFSLVILSFILVGCFQPKTPEQIIAESKNPSLAKSYLAIRNLPHRYVEFNEDFIRVQDYISGIKGSIDDSVRSAQGAYLGNFDSSDDDIAKTFINNAKVNGNSVKMYKRDVNAIMSASLPKTWELANLDSAYNLDNAFIEYDKDGRMVAVLVRMHYYGRSLGYSNTRISFVGFKYWARQVENQVGNAYLTNGFITEFK</sequence>